<dbReference type="EMBL" id="BARS01011899">
    <property type="protein sequence ID" value="GAF94966.1"/>
    <property type="molecule type" value="Genomic_DNA"/>
</dbReference>
<protein>
    <submittedName>
        <fullName evidence="1">Uncharacterized protein</fullName>
    </submittedName>
</protein>
<comment type="caution">
    <text evidence="1">The sequence shown here is derived from an EMBL/GenBank/DDBJ whole genome shotgun (WGS) entry which is preliminary data.</text>
</comment>
<organism evidence="1">
    <name type="scientific">marine sediment metagenome</name>
    <dbReference type="NCBI Taxonomy" id="412755"/>
    <lineage>
        <taxon>unclassified sequences</taxon>
        <taxon>metagenomes</taxon>
        <taxon>ecological metagenomes</taxon>
    </lineage>
</organism>
<proteinExistence type="predicted"/>
<gene>
    <name evidence="1" type="ORF">S01H1_21458</name>
</gene>
<accession>X0U6N1</accession>
<reference evidence="1" key="1">
    <citation type="journal article" date="2014" name="Front. Microbiol.">
        <title>High frequency of phylogenetically diverse reductive dehalogenase-homologous genes in deep subseafloor sedimentary metagenomes.</title>
        <authorList>
            <person name="Kawai M."/>
            <person name="Futagami T."/>
            <person name="Toyoda A."/>
            <person name="Takaki Y."/>
            <person name="Nishi S."/>
            <person name="Hori S."/>
            <person name="Arai W."/>
            <person name="Tsubouchi T."/>
            <person name="Morono Y."/>
            <person name="Uchiyama I."/>
            <person name="Ito T."/>
            <person name="Fujiyama A."/>
            <person name="Inagaki F."/>
            <person name="Takami H."/>
        </authorList>
    </citation>
    <scope>NUCLEOTIDE SEQUENCE</scope>
    <source>
        <strain evidence="1">Expedition CK06-06</strain>
    </source>
</reference>
<dbReference type="AlphaFoldDB" id="X0U6N1"/>
<evidence type="ECO:0000313" key="1">
    <source>
        <dbReference type="EMBL" id="GAF94966.1"/>
    </source>
</evidence>
<name>X0U6N1_9ZZZZ</name>
<sequence length="35" mass="3718">LLEAAVTICLTGKTVVGTGGEKEFYINLPGLYHPL</sequence>
<feature type="non-terminal residue" evidence="1">
    <location>
        <position position="1"/>
    </location>
</feature>